<evidence type="ECO:0000256" key="4">
    <source>
        <dbReference type="ARBA" id="ARBA00022723"/>
    </source>
</evidence>
<evidence type="ECO:0000256" key="2">
    <source>
        <dbReference type="ARBA" id="ARBA00006247"/>
    </source>
</evidence>
<comment type="caution">
    <text evidence="10">The sequence shown here is derived from an EMBL/GenBank/DDBJ whole genome shotgun (WGS) entry which is preliminary data.</text>
</comment>
<evidence type="ECO:0000256" key="1">
    <source>
        <dbReference type="ARBA" id="ARBA00001947"/>
    </source>
</evidence>
<evidence type="ECO:0000256" key="6">
    <source>
        <dbReference type="ARBA" id="ARBA00022833"/>
    </source>
</evidence>
<keyword evidence="5 10" id="KW-0378">Hydrolase</keyword>
<proteinExistence type="inferred from homology"/>
<dbReference type="InterPro" id="IPR002933">
    <property type="entry name" value="Peptidase_M20"/>
</dbReference>
<keyword evidence="4" id="KW-0479">Metal-binding</keyword>
<reference evidence="10 11" key="1">
    <citation type="submission" date="2023-06" db="EMBL/GenBank/DDBJ databases">
        <title>Sporosarcina sp. nov., isolated from Korean traditional fermented seafood 'Jeotgal'.</title>
        <authorList>
            <person name="Yang A.I."/>
            <person name="Shin N.-R."/>
        </authorList>
    </citation>
    <scope>NUCLEOTIDE SEQUENCE [LARGE SCALE GENOMIC DNA]</scope>
    <source>
        <strain evidence="10 11">KCTC13119</strain>
    </source>
</reference>
<dbReference type="InterPro" id="IPR010964">
    <property type="entry name" value="M20A_pepV-rel"/>
</dbReference>
<dbReference type="NCBIfam" id="TIGR01887">
    <property type="entry name" value="dipeptidaselike"/>
    <property type="match status" value="1"/>
</dbReference>
<evidence type="ECO:0000313" key="10">
    <source>
        <dbReference type="EMBL" id="MDW0112824.1"/>
    </source>
</evidence>
<comment type="similarity">
    <text evidence="2">Belongs to the peptidase M20A family.</text>
</comment>
<dbReference type="PANTHER" id="PTHR43808:SF31">
    <property type="entry name" value="N-ACETYL-L-CITRULLINE DEACETYLASE"/>
    <property type="match status" value="1"/>
</dbReference>
<dbReference type="CDD" id="cd03888">
    <property type="entry name" value="M20_PepV"/>
    <property type="match status" value="1"/>
</dbReference>
<dbReference type="GO" id="GO:0016805">
    <property type="term" value="F:dipeptidase activity"/>
    <property type="evidence" value="ECO:0007669"/>
    <property type="project" value="UniProtKB-KW"/>
</dbReference>
<accession>A0ABU4G785</accession>
<comment type="cofactor">
    <cofactor evidence="1">
        <name>Zn(2+)</name>
        <dbReference type="ChEBI" id="CHEBI:29105"/>
    </cofactor>
</comment>
<dbReference type="EC" id="3.4.13.-" evidence="10"/>
<dbReference type="Proteomes" id="UP001282284">
    <property type="component" value="Unassembled WGS sequence"/>
</dbReference>
<dbReference type="InterPro" id="IPR011650">
    <property type="entry name" value="Peptidase_M20_dimer"/>
</dbReference>
<evidence type="ECO:0000256" key="8">
    <source>
        <dbReference type="ARBA" id="ARBA00023049"/>
    </source>
</evidence>
<dbReference type="InterPro" id="IPR036264">
    <property type="entry name" value="Bact_exopeptidase_dim_dom"/>
</dbReference>
<evidence type="ECO:0000256" key="7">
    <source>
        <dbReference type="ARBA" id="ARBA00022997"/>
    </source>
</evidence>
<dbReference type="Pfam" id="PF01546">
    <property type="entry name" value="Peptidase_M20"/>
    <property type="match status" value="1"/>
</dbReference>
<keyword evidence="3" id="KW-0645">Protease</keyword>
<organism evidence="10 11">
    <name type="scientific">Sporosarcina saromensis</name>
    <dbReference type="NCBI Taxonomy" id="359365"/>
    <lineage>
        <taxon>Bacteria</taxon>
        <taxon>Bacillati</taxon>
        <taxon>Bacillota</taxon>
        <taxon>Bacilli</taxon>
        <taxon>Bacillales</taxon>
        <taxon>Caryophanaceae</taxon>
        <taxon>Sporosarcina</taxon>
    </lineage>
</organism>
<feature type="domain" description="Peptidase M20 dimerisation" evidence="9">
    <location>
        <begin position="255"/>
        <end position="331"/>
    </location>
</feature>
<evidence type="ECO:0000256" key="3">
    <source>
        <dbReference type="ARBA" id="ARBA00022670"/>
    </source>
</evidence>
<keyword evidence="7 10" id="KW-0224">Dipeptidase</keyword>
<evidence type="ECO:0000256" key="5">
    <source>
        <dbReference type="ARBA" id="ARBA00022801"/>
    </source>
</evidence>
<sequence length="468" mass="51435">MTKWDEKALNHQDHLIHDLKTLLAIPSVLDEEQATSDAPFGPEPKRALEWLLEEGRRAGFTVKNIDNMAGHIEMGEGDELLGILCHVDVVPAGENWTYEPYAGTIADGKLFGRGAIDDKGPTMAAWHAMKLVKEAGIPLGKRVRLIIGTDEESGFRCVDRYFEKEEMPTIGFAPDADFPIIHAEKGIASLEFTQNVENADGQLLAFTSGDRTNMVPDLAHAKFKADLSAIEGKIESYMNLQDFAFSLVEHNGIIDITVHGKSAHAMEPDNGVNAAVLLAAFLNKIFTEGPSKDFTQFMVDAFGNETRGRYLGLAFNDEISGDTTLNAGIVSFTPEEGAKIEVSMRYSVTYPFDEKIKTCIDRLKDSTFRLNVQSNSTPHHVDANDPFIQTLQAIYTEHTGKEAELLAIGGGTYARVLEKGVAFGMLFPGREDVAHQADEYVYIEDLIKATAIYAAAISRLASKEEDGE</sequence>
<dbReference type="Pfam" id="PF07687">
    <property type="entry name" value="M20_dimer"/>
    <property type="match status" value="1"/>
</dbReference>
<evidence type="ECO:0000313" key="11">
    <source>
        <dbReference type="Proteomes" id="UP001282284"/>
    </source>
</evidence>
<dbReference type="SUPFAM" id="SSF55031">
    <property type="entry name" value="Bacterial exopeptidase dimerisation domain"/>
    <property type="match status" value="1"/>
</dbReference>
<dbReference type="NCBIfam" id="NF005591">
    <property type="entry name" value="PRK07318.1"/>
    <property type="match status" value="1"/>
</dbReference>
<dbReference type="Gene3D" id="3.30.70.360">
    <property type="match status" value="2"/>
</dbReference>
<gene>
    <name evidence="10" type="primary">pepV</name>
    <name evidence="10" type="ORF">QT711_06475</name>
</gene>
<dbReference type="SUPFAM" id="SSF53187">
    <property type="entry name" value="Zn-dependent exopeptidases"/>
    <property type="match status" value="1"/>
</dbReference>
<keyword evidence="6" id="KW-0862">Zinc</keyword>
<dbReference type="InterPro" id="IPR050072">
    <property type="entry name" value="Peptidase_M20A"/>
</dbReference>
<dbReference type="RefSeq" id="WP_317942763.1">
    <property type="nucleotide sequence ID" value="NZ_JAUBDI010000004.1"/>
</dbReference>
<dbReference type="Gene3D" id="3.40.630.10">
    <property type="entry name" value="Zn peptidases"/>
    <property type="match status" value="1"/>
</dbReference>
<dbReference type="PANTHER" id="PTHR43808">
    <property type="entry name" value="ACETYLORNITHINE DEACETYLASE"/>
    <property type="match status" value="1"/>
</dbReference>
<name>A0ABU4G785_9BACL</name>
<evidence type="ECO:0000259" key="9">
    <source>
        <dbReference type="Pfam" id="PF07687"/>
    </source>
</evidence>
<dbReference type="EMBL" id="JAUBDI010000004">
    <property type="protein sequence ID" value="MDW0112824.1"/>
    <property type="molecule type" value="Genomic_DNA"/>
</dbReference>
<keyword evidence="8" id="KW-0482">Metalloprotease</keyword>
<keyword evidence="11" id="KW-1185">Reference proteome</keyword>
<protein>
    <submittedName>
        <fullName evidence="10">Dipeptidase PepV</fullName>
        <ecNumber evidence="10">3.4.13.-</ecNumber>
    </submittedName>
</protein>